<protein>
    <submittedName>
        <fullName evidence="9">Ferrichrome ABC transporter permease</fullName>
    </submittedName>
</protein>
<organism evidence="9 10">
    <name type="scientific">Gracilibacillus dipsosauri</name>
    <dbReference type="NCBI Taxonomy" id="178340"/>
    <lineage>
        <taxon>Bacteria</taxon>
        <taxon>Bacillati</taxon>
        <taxon>Bacillota</taxon>
        <taxon>Bacilli</taxon>
        <taxon>Bacillales</taxon>
        <taxon>Bacillaceae</taxon>
        <taxon>Gracilibacillus</taxon>
    </lineage>
</organism>
<feature type="transmembrane region" description="Helical" evidence="8">
    <location>
        <begin position="194"/>
        <end position="213"/>
    </location>
</feature>
<dbReference type="RefSeq" id="WP_109983158.1">
    <property type="nucleotide sequence ID" value="NZ_QGTD01000004.1"/>
</dbReference>
<dbReference type="Proteomes" id="UP000245624">
    <property type="component" value="Unassembled WGS sequence"/>
</dbReference>
<keyword evidence="4" id="KW-1003">Cell membrane</keyword>
<dbReference type="Pfam" id="PF01032">
    <property type="entry name" value="FecCD"/>
    <property type="match status" value="1"/>
</dbReference>
<evidence type="ECO:0000256" key="4">
    <source>
        <dbReference type="ARBA" id="ARBA00022475"/>
    </source>
</evidence>
<keyword evidence="5 8" id="KW-0812">Transmembrane</keyword>
<feature type="transmembrane region" description="Helical" evidence="8">
    <location>
        <begin position="119"/>
        <end position="140"/>
    </location>
</feature>
<dbReference type="AlphaFoldDB" id="A0A317L2N7"/>
<dbReference type="PANTHER" id="PTHR30472:SF30">
    <property type="entry name" value="IRON-UPTAKE SYSTEM PERMEASE PROTEIN FEUB"/>
    <property type="match status" value="1"/>
</dbReference>
<dbReference type="SUPFAM" id="SSF81345">
    <property type="entry name" value="ABC transporter involved in vitamin B12 uptake, BtuC"/>
    <property type="match status" value="1"/>
</dbReference>
<feature type="transmembrane region" description="Helical" evidence="8">
    <location>
        <begin position="278"/>
        <end position="298"/>
    </location>
</feature>
<feature type="transmembrane region" description="Helical" evidence="8">
    <location>
        <begin position="94"/>
        <end position="113"/>
    </location>
</feature>
<gene>
    <name evidence="9" type="ORF">DLJ74_02115</name>
</gene>
<sequence length="340" mass="36494">MRKIKTFIPFVIFIIAPVVIIGTMFCSILLGAKAIPVDVIWEAIFQFDEKNVDHQIIRFSRIPRALGALLIGCFLAISGSIMQGMTRNYLASPSIMGVSDGSILMITCCMIFFPNQSNITMVLFSFLGSAIAAGVVFLLASSLPDGLKPVKMAIIGTIIGTFLSSVATALATYFQTSQNISFWYNARLHQLEPTLLKVVLPFACIGLFLAIAISKQMTVLSLGTDVAKGLGQRDRLIKLLAGLAVVILTGCSVSLAGNIGFVGLIIPHISRFLVGVDFKWTIPFAGLLGGVFLAFADIGSRFLNYPFETPISVVTATIGVPFFLYLIKSRGGGSYAAKSS</sequence>
<evidence type="ECO:0000256" key="3">
    <source>
        <dbReference type="ARBA" id="ARBA00022448"/>
    </source>
</evidence>
<dbReference type="GO" id="GO:0033214">
    <property type="term" value="P:siderophore-iron import into cell"/>
    <property type="evidence" value="ECO:0007669"/>
    <property type="project" value="TreeGrafter"/>
</dbReference>
<dbReference type="OrthoDB" id="9811721at2"/>
<dbReference type="FunFam" id="1.10.3470.10:FF:000001">
    <property type="entry name" value="Vitamin B12 ABC transporter permease BtuC"/>
    <property type="match status" value="1"/>
</dbReference>
<evidence type="ECO:0000256" key="8">
    <source>
        <dbReference type="SAM" id="Phobius"/>
    </source>
</evidence>
<keyword evidence="3" id="KW-0813">Transport</keyword>
<evidence type="ECO:0000256" key="1">
    <source>
        <dbReference type="ARBA" id="ARBA00004651"/>
    </source>
</evidence>
<comment type="subcellular location">
    <subcellularLocation>
        <location evidence="1">Cell membrane</location>
        <topology evidence="1">Multi-pass membrane protein</topology>
    </subcellularLocation>
</comment>
<evidence type="ECO:0000313" key="10">
    <source>
        <dbReference type="Proteomes" id="UP000245624"/>
    </source>
</evidence>
<reference evidence="9 10" key="1">
    <citation type="submission" date="2018-05" db="EMBL/GenBank/DDBJ databases">
        <title>Genomic analysis of Gracilibacillus dipsosauri DD1 reveals novel features of a salt-tolerant amylase.</title>
        <authorList>
            <person name="Deutch C.E."/>
            <person name="Yang S."/>
        </authorList>
    </citation>
    <scope>NUCLEOTIDE SEQUENCE [LARGE SCALE GENOMIC DNA]</scope>
    <source>
        <strain evidence="9 10">DD1</strain>
    </source>
</reference>
<keyword evidence="7 8" id="KW-0472">Membrane</keyword>
<feature type="transmembrane region" description="Helical" evidence="8">
    <location>
        <begin position="152"/>
        <end position="174"/>
    </location>
</feature>
<evidence type="ECO:0000313" key="9">
    <source>
        <dbReference type="EMBL" id="PWU69746.1"/>
    </source>
</evidence>
<comment type="similarity">
    <text evidence="2">Belongs to the binding-protein-dependent transport system permease family. FecCD subfamily.</text>
</comment>
<keyword evidence="10" id="KW-1185">Reference proteome</keyword>
<dbReference type="Gene3D" id="1.10.3470.10">
    <property type="entry name" value="ABC transporter involved in vitamin B12 uptake, BtuC"/>
    <property type="match status" value="1"/>
</dbReference>
<feature type="transmembrane region" description="Helical" evidence="8">
    <location>
        <begin position="239"/>
        <end position="266"/>
    </location>
</feature>
<dbReference type="CDD" id="cd06550">
    <property type="entry name" value="TM_ABC_iron-siderophores_like"/>
    <property type="match status" value="1"/>
</dbReference>
<evidence type="ECO:0000256" key="5">
    <source>
        <dbReference type="ARBA" id="ARBA00022692"/>
    </source>
</evidence>
<evidence type="ECO:0000256" key="7">
    <source>
        <dbReference type="ARBA" id="ARBA00023136"/>
    </source>
</evidence>
<dbReference type="InterPro" id="IPR037294">
    <property type="entry name" value="ABC_BtuC-like"/>
</dbReference>
<dbReference type="PANTHER" id="PTHR30472">
    <property type="entry name" value="FERRIC ENTEROBACTIN TRANSPORT SYSTEM PERMEASE PROTEIN"/>
    <property type="match status" value="1"/>
</dbReference>
<feature type="transmembrane region" description="Helical" evidence="8">
    <location>
        <begin position="7"/>
        <end position="32"/>
    </location>
</feature>
<keyword evidence="6 8" id="KW-1133">Transmembrane helix</keyword>
<proteinExistence type="inferred from homology"/>
<dbReference type="InterPro" id="IPR000522">
    <property type="entry name" value="ABC_transptr_permease_BtuC"/>
</dbReference>
<feature type="transmembrane region" description="Helical" evidence="8">
    <location>
        <begin position="62"/>
        <end position="82"/>
    </location>
</feature>
<comment type="caution">
    <text evidence="9">The sequence shown here is derived from an EMBL/GenBank/DDBJ whole genome shotgun (WGS) entry which is preliminary data.</text>
</comment>
<dbReference type="GO" id="GO:0022857">
    <property type="term" value="F:transmembrane transporter activity"/>
    <property type="evidence" value="ECO:0007669"/>
    <property type="project" value="InterPro"/>
</dbReference>
<dbReference type="GO" id="GO:0005886">
    <property type="term" value="C:plasma membrane"/>
    <property type="evidence" value="ECO:0007669"/>
    <property type="project" value="UniProtKB-SubCell"/>
</dbReference>
<evidence type="ECO:0000256" key="2">
    <source>
        <dbReference type="ARBA" id="ARBA00007935"/>
    </source>
</evidence>
<accession>A0A317L2N7</accession>
<name>A0A317L2N7_9BACI</name>
<evidence type="ECO:0000256" key="6">
    <source>
        <dbReference type="ARBA" id="ARBA00022989"/>
    </source>
</evidence>
<feature type="transmembrane region" description="Helical" evidence="8">
    <location>
        <begin position="310"/>
        <end position="327"/>
    </location>
</feature>
<dbReference type="EMBL" id="QGTD01000004">
    <property type="protein sequence ID" value="PWU69746.1"/>
    <property type="molecule type" value="Genomic_DNA"/>
</dbReference>